<protein>
    <submittedName>
        <fullName evidence="1">Uncharacterized protein</fullName>
    </submittedName>
</protein>
<dbReference type="InterPro" id="IPR007499">
    <property type="entry name" value="ERF_bacteria_virus"/>
</dbReference>
<comment type="caution">
    <text evidence="1">The sequence shown here is derived from an EMBL/GenBank/DDBJ whole genome shotgun (WGS) entry which is preliminary data.</text>
</comment>
<sequence>MATPVSETAAIFQIIERAARDPNVDLDKMERLMAMRERELNRSAEQAFNEAMKSAQSEMRTVGTDANNSQTRSKYATYAKLDAVLRPIYTSHGFSVSFDEDDSPKPDHIRVLAYVAHEAGFTRTYRKDMPADGKGAKGGDVMTKTHATGAAASYGMRYLLKGIFNVAVGEDDKDGNTPPKHSEAITPEQAQTIRDLIEETNSDIEKMCAYLKVEAIPDILQSQFGRVVAMLEKKRGAN</sequence>
<evidence type="ECO:0000313" key="2">
    <source>
        <dbReference type="Proteomes" id="UP000094412"/>
    </source>
</evidence>
<dbReference type="AlphaFoldDB" id="A0A1C2DS28"/>
<dbReference type="EMBL" id="MDEO01000032">
    <property type="protein sequence ID" value="OCX17592.1"/>
    <property type="molecule type" value="Genomic_DNA"/>
</dbReference>
<accession>A0A1C2DS28</accession>
<name>A0A1C2DS28_9HYPH</name>
<dbReference type="Proteomes" id="UP000094412">
    <property type="component" value="Unassembled WGS sequence"/>
</dbReference>
<gene>
    <name evidence="1" type="ORF">QV13_12605</name>
</gene>
<dbReference type="Pfam" id="PF04404">
    <property type="entry name" value="ERF"/>
    <property type="match status" value="1"/>
</dbReference>
<organism evidence="1 2">
    <name type="scientific">Mesorhizobium hungaricum</name>
    <dbReference type="NCBI Taxonomy" id="1566387"/>
    <lineage>
        <taxon>Bacteria</taxon>
        <taxon>Pseudomonadati</taxon>
        <taxon>Pseudomonadota</taxon>
        <taxon>Alphaproteobacteria</taxon>
        <taxon>Hyphomicrobiales</taxon>
        <taxon>Phyllobacteriaceae</taxon>
        <taxon>Mesorhizobium</taxon>
    </lineage>
</organism>
<keyword evidence="2" id="KW-1185">Reference proteome</keyword>
<proteinExistence type="predicted"/>
<dbReference type="STRING" id="1566387.QV13_12605"/>
<reference evidence="1 2" key="1">
    <citation type="submission" date="2016-08" db="EMBL/GenBank/DDBJ databases">
        <title>Whole genome sequence of Mesorhizobium sp. strain UASWS1009 isolated from industrial sewage.</title>
        <authorList>
            <person name="Crovadore J."/>
            <person name="Calmin G."/>
            <person name="Chablais R."/>
            <person name="Cochard B."/>
            <person name="Lefort F."/>
        </authorList>
    </citation>
    <scope>NUCLEOTIDE SEQUENCE [LARGE SCALE GENOMIC DNA]</scope>
    <source>
        <strain evidence="1 2">UASWS1009</strain>
    </source>
</reference>
<evidence type="ECO:0000313" key="1">
    <source>
        <dbReference type="EMBL" id="OCX17592.1"/>
    </source>
</evidence>